<dbReference type="GO" id="GO:0016740">
    <property type="term" value="F:transferase activity"/>
    <property type="evidence" value="ECO:0007669"/>
    <property type="project" value="UniProtKB-KW"/>
</dbReference>
<dbReference type="EMBL" id="AP024749">
    <property type="protein sequence ID" value="BCY27844.1"/>
    <property type="molecule type" value="Genomic_DNA"/>
</dbReference>
<feature type="domain" description="Glycosyltransferase 2-like" evidence="1">
    <location>
        <begin position="6"/>
        <end position="132"/>
    </location>
</feature>
<dbReference type="InterPro" id="IPR029044">
    <property type="entry name" value="Nucleotide-diphossugar_trans"/>
</dbReference>
<protein>
    <submittedName>
        <fullName evidence="2">Glycosyl transferase</fullName>
    </submittedName>
</protein>
<dbReference type="Pfam" id="PF00535">
    <property type="entry name" value="Glycos_transf_2"/>
    <property type="match status" value="1"/>
</dbReference>
<keyword evidence="2" id="KW-0808">Transferase</keyword>
<evidence type="ECO:0000259" key="1">
    <source>
        <dbReference type="Pfam" id="PF00535"/>
    </source>
</evidence>
<reference evidence="2 3" key="1">
    <citation type="submission" date="2021-06" db="EMBL/GenBank/DDBJ databases">
        <title>Whole genome sequences of Flavobacterium sp. KK2020170 and assembly.</title>
        <authorList>
            <person name="Kitahara K."/>
            <person name="Miyoshi S."/>
            <person name="Uesaka K."/>
        </authorList>
    </citation>
    <scope>NUCLEOTIDE SEQUENCE [LARGE SCALE GENOMIC DNA]</scope>
    <source>
        <strain evidence="2 3">KK2020170</strain>
    </source>
</reference>
<dbReference type="PANTHER" id="PTHR22916:SF3">
    <property type="entry name" value="UDP-GLCNAC:BETAGAL BETA-1,3-N-ACETYLGLUCOSAMINYLTRANSFERASE-LIKE PROTEIN 1"/>
    <property type="match status" value="1"/>
</dbReference>
<proteinExistence type="predicted"/>
<sequence length="253" mass="29398">MNKLVSIITPTFNSEKFILSTINSVLNQTYTNWELILVDDCSTDSTWELINTIKDSRIKCFKLDLNSGPGIARNFAIQKAQGNYIAFLDSDDLWKPEKLFLQLQFMKEENLPMTFSFYEQIDGEGEKLHKLITSPLEVSYEQLYYCNWIGNLTGIYSVDFYGKIPISSIKKRQDWILWLTLVKKIGRVKPVSESLAFYRVRKDSVSSSKLKLIKYNYSVYRDFHGNNMLKAILNTALFLANQILIKPHFTKKN</sequence>
<accession>A0ABN6HTH5</accession>
<dbReference type="CDD" id="cd00761">
    <property type="entry name" value="Glyco_tranf_GTA_type"/>
    <property type="match status" value="1"/>
</dbReference>
<dbReference type="SUPFAM" id="SSF53448">
    <property type="entry name" value="Nucleotide-diphospho-sugar transferases"/>
    <property type="match status" value="1"/>
</dbReference>
<organism evidence="2 3">
    <name type="scientific">Flavobacterium okayamense</name>
    <dbReference type="NCBI Taxonomy" id="2830782"/>
    <lineage>
        <taxon>Bacteria</taxon>
        <taxon>Pseudomonadati</taxon>
        <taxon>Bacteroidota</taxon>
        <taxon>Flavobacteriia</taxon>
        <taxon>Flavobacteriales</taxon>
        <taxon>Flavobacteriaceae</taxon>
        <taxon>Flavobacterium</taxon>
    </lineage>
</organism>
<dbReference type="RefSeq" id="WP_221259447.1">
    <property type="nucleotide sequence ID" value="NZ_AP024749.1"/>
</dbReference>
<evidence type="ECO:0000313" key="3">
    <source>
        <dbReference type="Proteomes" id="UP000825258"/>
    </source>
</evidence>
<name>A0ABN6HTH5_9FLAO</name>
<dbReference type="InterPro" id="IPR001173">
    <property type="entry name" value="Glyco_trans_2-like"/>
</dbReference>
<dbReference type="Gene3D" id="3.90.550.10">
    <property type="entry name" value="Spore Coat Polysaccharide Biosynthesis Protein SpsA, Chain A"/>
    <property type="match status" value="1"/>
</dbReference>
<dbReference type="Proteomes" id="UP000825258">
    <property type="component" value="Chromosome"/>
</dbReference>
<keyword evidence="3" id="KW-1185">Reference proteome</keyword>
<dbReference type="PANTHER" id="PTHR22916">
    <property type="entry name" value="GLYCOSYLTRANSFERASE"/>
    <property type="match status" value="1"/>
</dbReference>
<evidence type="ECO:0000313" key="2">
    <source>
        <dbReference type="EMBL" id="BCY27844.1"/>
    </source>
</evidence>
<gene>
    <name evidence="2" type="ORF">KK2020170_07120</name>
</gene>